<keyword evidence="10" id="KW-1185">Reference proteome</keyword>
<protein>
    <submittedName>
        <fullName evidence="9">Oligopeptide transport ATP-binding protein AppD</fullName>
    </submittedName>
</protein>
<evidence type="ECO:0000256" key="1">
    <source>
        <dbReference type="ARBA" id="ARBA00004417"/>
    </source>
</evidence>
<dbReference type="AlphaFoldDB" id="W4HFA0"/>
<dbReference type="InterPro" id="IPR003439">
    <property type="entry name" value="ABC_transporter-like_ATP-bd"/>
</dbReference>
<evidence type="ECO:0000313" key="10">
    <source>
        <dbReference type="Proteomes" id="UP000019063"/>
    </source>
</evidence>
<dbReference type="GO" id="GO:0005524">
    <property type="term" value="F:ATP binding"/>
    <property type="evidence" value="ECO:0007669"/>
    <property type="project" value="UniProtKB-KW"/>
</dbReference>
<keyword evidence="7" id="KW-0472">Membrane</keyword>
<dbReference type="InterPro" id="IPR027417">
    <property type="entry name" value="P-loop_NTPase"/>
</dbReference>
<keyword evidence="3" id="KW-0813">Transport</keyword>
<dbReference type="CDD" id="cd03257">
    <property type="entry name" value="ABC_NikE_OppD_transporters"/>
    <property type="match status" value="1"/>
</dbReference>
<dbReference type="Pfam" id="PF00005">
    <property type="entry name" value="ABC_tran"/>
    <property type="match status" value="1"/>
</dbReference>
<reference evidence="9 10" key="1">
    <citation type="journal article" date="2014" name="Antonie Van Leeuwenhoek">
        <title>Roseivivax atlanticus sp. nov., isolated from surface seawater of the Atlantic Ocean.</title>
        <authorList>
            <person name="Li G."/>
            <person name="Lai Q."/>
            <person name="Liu X."/>
            <person name="Sun F."/>
            <person name="Shao Z."/>
        </authorList>
    </citation>
    <scope>NUCLEOTIDE SEQUENCE [LARGE SCALE GENOMIC DNA]</scope>
    <source>
        <strain evidence="9 10">22II-s10s</strain>
    </source>
</reference>
<name>W4HFA0_9RHOB</name>
<evidence type="ECO:0000259" key="8">
    <source>
        <dbReference type="PROSITE" id="PS50893"/>
    </source>
</evidence>
<dbReference type="Pfam" id="PF08352">
    <property type="entry name" value="oligo_HPY"/>
    <property type="match status" value="1"/>
</dbReference>
<dbReference type="NCBIfam" id="TIGR01727">
    <property type="entry name" value="oligo_HPY"/>
    <property type="match status" value="1"/>
</dbReference>
<organism evidence="9 10">
    <name type="scientific">Roseivivax marinus</name>
    <dbReference type="NCBI Taxonomy" id="1379903"/>
    <lineage>
        <taxon>Bacteria</taxon>
        <taxon>Pseudomonadati</taxon>
        <taxon>Pseudomonadota</taxon>
        <taxon>Alphaproteobacteria</taxon>
        <taxon>Rhodobacterales</taxon>
        <taxon>Roseobacteraceae</taxon>
        <taxon>Roseivivax</taxon>
    </lineage>
</organism>
<evidence type="ECO:0000256" key="5">
    <source>
        <dbReference type="ARBA" id="ARBA00022741"/>
    </source>
</evidence>
<dbReference type="InterPro" id="IPR050388">
    <property type="entry name" value="ABC_Ni/Peptide_Import"/>
</dbReference>
<evidence type="ECO:0000256" key="3">
    <source>
        <dbReference type="ARBA" id="ARBA00022448"/>
    </source>
</evidence>
<dbReference type="PROSITE" id="PS50893">
    <property type="entry name" value="ABC_TRANSPORTER_2"/>
    <property type="match status" value="1"/>
</dbReference>
<dbReference type="eggNOG" id="COG0444">
    <property type="taxonomic scope" value="Bacteria"/>
</dbReference>
<dbReference type="PANTHER" id="PTHR43297">
    <property type="entry name" value="OLIGOPEPTIDE TRANSPORT ATP-BINDING PROTEIN APPD"/>
    <property type="match status" value="1"/>
</dbReference>
<dbReference type="RefSeq" id="WP_240476993.1">
    <property type="nucleotide sequence ID" value="NZ_AQQW01000012.1"/>
</dbReference>
<dbReference type="EMBL" id="AQQW01000012">
    <property type="protein sequence ID" value="ETW11427.1"/>
    <property type="molecule type" value="Genomic_DNA"/>
</dbReference>
<dbReference type="FunFam" id="3.40.50.300:FF:000016">
    <property type="entry name" value="Oligopeptide ABC transporter ATP-binding component"/>
    <property type="match status" value="1"/>
</dbReference>
<evidence type="ECO:0000256" key="4">
    <source>
        <dbReference type="ARBA" id="ARBA00022475"/>
    </source>
</evidence>
<dbReference type="Gene3D" id="3.40.50.300">
    <property type="entry name" value="P-loop containing nucleotide triphosphate hydrolases"/>
    <property type="match status" value="1"/>
</dbReference>
<evidence type="ECO:0000256" key="6">
    <source>
        <dbReference type="ARBA" id="ARBA00022840"/>
    </source>
</evidence>
<comment type="caution">
    <text evidence="9">The sequence shown here is derived from an EMBL/GenBank/DDBJ whole genome shotgun (WGS) entry which is preliminary data.</text>
</comment>
<dbReference type="Proteomes" id="UP000019063">
    <property type="component" value="Unassembled WGS sequence"/>
</dbReference>
<keyword evidence="5" id="KW-0547">Nucleotide-binding</keyword>
<dbReference type="GO" id="GO:0016887">
    <property type="term" value="F:ATP hydrolysis activity"/>
    <property type="evidence" value="ECO:0007669"/>
    <property type="project" value="InterPro"/>
</dbReference>
<gene>
    <name evidence="9" type="ORF">ATO8_17190</name>
</gene>
<dbReference type="STRING" id="1379903.ATO8_17190"/>
<keyword evidence="6 9" id="KW-0067">ATP-binding</keyword>
<comment type="subcellular location">
    <subcellularLocation>
        <location evidence="1">Cell inner membrane</location>
        <topology evidence="1">Peripheral membrane protein</topology>
    </subcellularLocation>
</comment>
<dbReference type="GO" id="GO:0005886">
    <property type="term" value="C:plasma membrane"/>
    <property type="evidence" value="ECO:0007669"/>
    <property type="project" value="UniProtKB-SubCell"/>
</dbReference>
<feature type="domain" description="ABC transporter" evidence="8">
    <location>
        <begin position="26"/>
        <end position="273"/>
    </location>
</feature>
<evidence type="ECO:0000256" key="2">
    <source>
        <dbReference type="ARBA" id="ARBA00005417"/>
    </source>
</evidence>
<proteinExistence type="inferred from homology"/>
<dbReference type="SUPFAM" id="SSF52540">
    <property type="entry name" value="P-loop containing nucleoside triphosphate hydrolases"/>
    <property type="match status" value="1"/>
</dbReference>
<dbReference type="GO" id="GO:0015833">
    <property type="term" value="P:peptide transport"/>
    <property type="evidence" value="ECO:0007669"/>
    <property type="project" value="InterPro"/>
</dbReference>
<evidence type="ECO:0000256" key="7">
    <source>
        <dbReference type="ARBA" id="ARBA00023136"/>
    </source>
</evidence>
<dbReference type="SMART" id="SM00382">
    <property type="entry name" value="AAA"/>
    <property type="match status" value="1"/>
</dbReference>
<sequence>MQTNEPEGGATADVAPKSSASAAPVLDIQGLSVTFGGALRVLDGIDLTVGAGELVCVVGESGSGKSVSALATMGLLPPHARVEAEALSFAGRPLLPLGERDLERLRGNEMAMIFQEPMTSLNPVMTIGAQIMEPLRQHRRMGAAEAREVALAMLERVQIPAPRERIDMYPHQLSGGLRQRVMIAMALVCRPALLIADEPTTALDVTIQSQILRLIDELRTEMGTSVLFITHDLAVVSEIADRIAVIYAGRIVEEGTRDQIFEDPQHPYTLALFAALPRPSDKGHALASIRGQVPAPDAMPEGCRFAPRCPFAIDKCRAERPPLAAAADGHRAACWRAPLEESVQ</sequence>
<keyword evidence="4" id="KW-1003">Cell membrane</keyword>
<dbReference type="InterPro" id="IPR003593">
    <property type="entry name" value="AAA+_ATPase"/>
</dbReference>
<comment type="similarity">
    <text evidence="2">Belongs to the ABC transporter superfamily.</text>
</comment>
<dbReference type="InterPro" id="IPR013563">
    <property type="entry name" value="Oligopep_ABC_C"/>
</dbReference>
<accession>W4HFA0</accession>
<dbReference type="PANTHER" id="PTHR43297:SF2">
    <property type="entry name" value="DIPEPTIDE TRANSPORT ATP-BINDING PROTEIN DPPD"/>
    <property type="match status" value="1"/>
</dbReference>
<evidence type="ECO:0000313" key="9">
    <source>
        <dbReference type="EMBL" id="ETW11427.1"/>
    </source>
</evidence>
<dbReference type="GO" id="GO:0055085">
    <property type="term" value="P:transmembrane transport"/>
    <property type="evidence" value="ECO:0007669"/>
    <property type="project" value="UniProtKB-ARBA"/>
</dbReference>